<dbReference type="Pfam" id="PF00440">
    <property type="entry name" value="TetR_N"/>
    <property type="match status" value="1"/>
</dbReference>
<dbReference type="PANTHER" id="PTHR30328">
    <property type="entry name" value="TRANSCRIPTIONAL REPRESSOR"/>
    <property type="match status" value="1"/>
</dbReference>
<dbReference type="InterPro" id="IPR001647">
    <property type="entry name" value="HTH_TetR"/>
</dbReference>
<dbReference type="Gene3D" id="1.10.10.60">
    <property type="entry name" value="Homeodomain-like"/>
    <property type="match status" value="1"/>
</dbReference>
<dbReference type="GO" id="GO:0003677">
    <property type="term" value="F:DNA binding"/>
    <property type="evidence" value="ECO:0007669"/>
    <property type="project" value="UniProtKB-UniRule"/>
</dbReference>
<proteinExistence type="predicted"/>
<dbReference type="Proteomes" id="UP000051461">
    <property type="component" value="Unassembled WGS sequence"/>
</dbReference>
<dbReference type="EMBL" id="AZDA01000043">
    <property type="protein sequence ID" value="KRK39452.1"/>
    <property type="molecule type" value="Genomic_DNA"/>
</dbReference>
<dbReference type="RefSeq" id="WP_057904251.1">
    <property type="nucleotide sequence ID" value="NZ_AZDA01000043.1"/>
</dbReference>
<dbReference type="PRINTS" id="PR00455">
    <property type="entry name" value="HTHTETR"/>
</dbReference>
<dbReference type="GO" id="GO:0006355">
    <property type="term" value="P:regulation of DNA-templated transcription"/>
    <property type="evidence" value="ECO:0007669"/>
    <property type="project" value="UniProtKB-ARBA"/>
</dbReference>
<dbReference type="PATRIC" id="fig|1423726.3.peg.2511"/>
<keyword evidence="5" id="KW-1185">Reference proteome</keyword>
<dbReference type="STRING" id="1423726.FC07_GL002419"/>
<sequence>MTKRPAIDPEKTQRIITVACHEFAASGYRDTKTDVIAAEANVSKGLLFHYFKSKANLYLETVQQTFDKINAVADWHVWQDAPNLQEMVARALRYKIALQLQYPDEFTLAMQAYSASDSLPASLQPQVQAIWANLLNDSVPLLIDPILKRLPLRPGVELKTVTRLILSFTNLISEESKAMIQADPHIKIEAFDGIVAETKTYMDILEHGFLDSNATH</sequence>
<evidence type="ECO:0000313" key="5">
    <source>
        <dbReference type="Proteomes" id="UP000051461"/>
    </source>
</evidence>
<organism evidence="4 5">
    <name type="scientific">Loigolactobacillus bifermentans DSM 20003</name>
    <dbReference type="NCBI Taxonomy" id="1423726"/>
    <lineage>
        <taxon>Bacteria</taxon>
        <taxon>Bacillati</taxon>
        <taxon>Bacillota</taxon>
        <taxon>Bacilli</taxon>
        <taxon>Lactobacillales</taxon>
        <taxon>Lactobacillaceae</taxon>
        <taxon>Loigolactobacillus</taxon>
    </lineage>
</organism>
<reference evidence="4 5" key="1">
    <citation type="journal article" date="2015" name="Genome Announc.">
        <title>Expanding the biotechnology potential of lactobacilli through comparative genomics of 213 strains and associated genera.</title>
        <authorList>
            <person name="Sun Z."/>
            <person name="Harris H.M."/>
            <person name="McCann A."/>
            <person name="Guo C."/>
            <person name="Argimon S."/>
            <person name="Zhang W."/>
            <person name="Yang X."/>
            <person name="Jeffery I.B."/>
            <person name="Cooney J.C."/>
            <person name="Kagawa T.F."/>
            <person name="Liu W."/>
            <person name="Song Y."/>
            <person name="Salvetti E."/>
            <person name="Wrobel A."/>
            <person name="Rasinkangas P."/>
            <person name="Parkhill J."/>
            <person name="Rea M.C."/>
            <person name="O'Sullivan O."/>
            <person name="Ritari J."/>
            <person name="Douillard F.P."/>
            <person name="Paul Ross R."/>
            <person name="Yang R."/>
            <person name="Briner A.E."/>
            <person name="Felis G.E."/>
            <person name="de Vos W.M."/>
            <person name="Barrangou R."/>
            <person name="Klaenhammer T.R."/>
            <person name="Caufield P.W."/>
            <person name="Cui Y."/>
            <person name="Zhang H."/>
            <person name="O'Toole P.W."/>
        </authorList>
    </citation>
    <scope>NUCLEOTIDE SEQUENCE [LARGE SCALE GENOMIC DNA]</scope>
    <source>
        <strain evidence="4 5">DSM 20003</strain>
    </source>
</reference>
<dbReference type="Gene3D" id="1.10.357.10">
    <property type="entry name" value="Tetracycline Repressor, domain 2"/>
    <property type="match status" value="1"/>
</dbReference>
<dbReference type="OrthoDB" id="9780939at2"/>
<evidence type="ECO:0000256" key="2">
    <source>
        <dbReference type="PROSITE-ProRule" id="PRU00335"/>
    </source>
</evidence>
<feature type="domain" description="HTH tetR-type" evidence="3">
    <location>
        <begin position="9"/>
        <end position="69"/>
    </location>
</feature>
<dbReference type="PROSITE" id="PS50977">
    <property type="entry name" value="HTH_TETR_2"/>
    <property type="match status" value="1"/>
</dbReference>
<dbReference type="InterPro" id="IPR050109">
    <property type="entry name" value="HTH-type_TetR-like_transc_reg"/>
</dbReference>
<evidence type="ECO:0000256" key="1">
    <source>
        <dbReference type="ARBA" id="ARBA00023125"/>
    </source>
</evidence>
<dbReference type="SUPFAM" id="SSF46689">
    <property type="entry name" value="Homeodomain-like"/>
    <property type="match status" value="1"/>
</dbReference>
<dbReference type="AlphaFoldDB" id="A0A0R1GYK5"/>
<dbReference type="SUPFAM" id="SSF48498">
    <property type="entry name" value="Tetracyclin repressor-like, C-terminal domain"/>
    <property type="match status" value="1"/>
</dbReference>
<evidence type="ECO:0000259" key="3">
    <source>
        <dbReference type="PROSITE" id="PS50977"/>
    </source>
</evidence>
<keyword evidence="1 2" id="KW-0238">DNA-binding</keyword>
<dbReference type="InterPro" id="IPR009057">
    <property type="entry name" value="Homeodomain-like_sf"/>
</dbReference>
<dbReference type="PANTHER" id="PTHR30328:SF54">
    <property type="entry name" value="HTH-TYPE TRANSCRIPTIONAL REPRESSOR SCO4008"/>
    <property type="match status" value="1"/>
</dbReference>
<gene>
    <name evidence="4" type="ORF">FC07_GL002419</name>
</gene>
<accession>A0A0R1GYK5</accession>
<evidence type="ECO:0000313" key="4">
    <source>
        <dbReference type="EMBL" id="KRK39452.1"/>
    </source>
</evidence>
<dbReference type="InterPro" id="IPR036271">
    <property type="entry name" value="Tet_transcr_reg_TetR-rel_C_sf"/>
</dbReference>
<feature type="DNA-binding region" description="H-T-H motif" evidence="2">
    <location>
        <begin position="32"/>
        <end position="51"/>
    </location>
</feature>
<protein>
    <submittedName>
        <fullName evidence="4">Putative transcription regulator (Putative)</fullName>
    </submittedName>
</protein>
<comment type="caution">
    <text evidence="4">The sequence shown here is derived from an EMBL/GenBank/DDBJ whole genome shotgun (WGS) entry which is preliminary data.</text>
</comment>
<name>A0A0R1GYK5_9LACO</name>